<reference evidence="1 2" key="1">
    <citation type="submission" date="2019-05" db="EMBL/GenBank/DDBJ databases">
        <title>Draft genome sequence of Nonomuraea turkmeniaca DSM 43926.</title>
        <authorList>
            <person name="Saricaoglu S."/>
            <person name="Isik K."/>
        </authorList>
    </citation>
    <scope>NUCLEOTIDE SEQUENCE [LARGE SCALE GENOMIC DNA]</scope>
    <source>
        <strain evidence="1 2">DSM 43926</strain>
    </source>
</reference>
<dbReference type="EMBL" id="VCKY01000182">
    <property type="protein sequence ID" value="TMR10668.1"/>
    <property type="molecule type" value="Genomic_DNA"/>
</dbReference>
<proteinExistence type="predicted"/>
<evidence type="ECO:0000313" key="1">
    <source>
        <dbReference type="EMBL" id="TMR10668.1"/>
    </source>
</evidence>
<dbReference type="AlphaFoldDB" id="A0A5S4F3F9"/>
<evidence type="ECO:0000313" key="2">
    <source>
        <dbReference type="Proteomes" id="UP000309128"/>
    </source>
</evidence>
<gene>
    <name evidence="1" type="ORF">ETD86_38710</name>
</gene>
<comment type="caution">
    <text evidence="1">The sequence shown here is derived from an EMBL/GenBank/DDBJ whole genome shotgun (WGS) entry which is preliminary data.</text>
</comment>
<dbReference type="Proteomes" id="UP000309128">
    <property type="component" value="Unassembled WGS sequence"/>
</dbReference>
<dbReference type="InterPro" id="IPR011009">
    <property type="entry name" value="Kinase-like_dom_sf"/>
</dbReference>
<accession>A0A5S4F3F9</accession>
<dbReference type="RefSeq" id="WP_138671611.1">
    <property type="nucleotide sequence ID" value="NZ_VCKY01000182.1"/>
</dbReference>
<name>A0A5S4F3F9_9ACTN</name>
<keyword evidence="2" id="KW-1185">Reference proteome</keyword>
<protein>
    <recommendedName>
        <fullName evidence="3">Serine/threonine protein kinase</fullName>
    </recommendedName>
</protein>
<evidence type="ECO:0008006" key="3">
    <source>
        <dbReference type="Google" id="ProtNLM"/>
    </source>
</evidence>
<dbReference type="SUPFAM" id="SSF56112">
    <property type="entry name" value="Protein kinase-like (PK-like)"/>
    <property type="match status" value="1"/>
</dbReference>
<dbReference type="Gene3D" id="1.10.510.10">
    <property type="entry name" value="Transferase(Phosphotransferase) domain 1"/>
    <property type="match status" value="1"/>
</dbReference>
<dbReference type="OrthoDB" id="3511769at2"/>
<sequence length="437" mass="45497">MSAGIDASHRGAVGTLDAAPGGFSHGREVDGWNEGRALQPHDYLGGGRPLGDVVRAAGPVRGEALHRLALGSATAMARLHLAGIAGLRLHPGNVMIEANGQVYVAPGPRDSEFPSRDVRDWADVIVFAAAGRRAGEGEEPDLDRLLPAVRAVIDECRQADPGSRPTAVELVSILLGHSAAVSRASVDDLLREAENRLRPYEPPPYEATLVPTPLWRKPVFLAGTAIGVSIVAAAAVTVVMTSGSAREPDWRDVLGAIDRRTATFQVAGDGIIAEGRFSFDPDAATAYEMRLTCGNAPQAVDVSIVGDRGVAAGVPFDVARPQFEPCAQMAAASVRGYTSPHTIKALIDAAGTDVSVAPEPGGGLAISGTTTANPGAGPAGSPGRIAEEGPVAFELRLAGDGLPVRLRLQTKTRAQGSTVVETAYRDWREFEAVTGRS</sequence>
<organism evidence="1 2">
    <name type="scientific">Nonomuraea turkmeniaca</name>
    <dbReference type="NCBI Taxonomy" id="103838"/>
    <lineage>
        <taxon>Bacteria</taxon>
        <taxon>Bacillati</taxon>
        <taxon>Actinomycetota</taxon>
        <taxon>Actinomycetes</taxon>
        <taxon>Streptosporangiales</taxon>
        <taxon>Streptosporangiaceae</taxon>
        <taxon>Nonomuraea</taxon>
    </lineage>
</organism>